<keyword evidence="6 11" id="KW-1133">Transmembrane helix</keyword>
<dbReference type="SUPFAM" id="SSF50044">
    <property type="entry name" value="SH3-domain"/>
    <property type="match status" value="1"/>
</dbReference>
<evidence type="ECO:0000256" key="2">
    <source>
        <dbReference type="ARBA" id="ARBA00009739"/>
    </source>
</evidence>
<evidence type="ECO:0000313" key="14">
    <source>
        <dbReference type="Proteomes" id="UP000059188"/>
    </source>
</evidence>
<dbReference type="OrthoDB" id="25408at2759"/>
<dbReference type="CDD" id="cd11855">
    <property type="entry name" value="SH3_Sho1p"/>
    <property type="match status" value="1"/>
</dbReference>
<name>A0A0B7FJ29_THACB</name>
<dbReference type="EMBL" id="LN679119">
    <property type="protein sequence ID" value="CEL56137.1"/>
    <property type="molecule type" value="Genomic_DNA"/>
</dbReference>
<protein>
    <submittedName>
        <fullName evidence="13">High osmolarity signaling protein SHO1</fullName>
    </submittedName>
</protein>
<dbReference type="Pfam" id="PF00018">
    <property type="entry name" value="SH3_1"/>
    <property type="match status" value="1"/>
</dbReference>
<reference evidence="13 14" key="1">
    <citation type="submission" date="2014-11" db="EMBL/GenBank/DDBJ databases">
        <authorList>
            <person name="Wibberg Daniel"/>
        </authorList>
    </citation>
    <scope>NUCLEOTIDE SEQUENCE [LARGE SCALE GENOMIC DNA]</scope>
    <source>
        <strain evidence="13">Rhizoctonia solani AG1-IB 7/3/14</strain>
    </source>
</reference>
<gene>
    <name evidence="13" type="ORF">RSOLAG1IB_07590</name>
</gene>
<dbReference type="GO" id="GO:0005886">
    <property type="term" value="C:plasma membrane"/>
    <property type="evidence" value="ECO:0007669"/>
    <property type="project" value="UniProtKB-SubCell"/>
</dbReference>
<keyword evidence="5 11" id="KW-0812">Transmembrane</keyword>
<dbReference type="FunFam" id="2.30.30.40:FF:000213">
    <property type="entry name" value="High osmolarity signaling protein SHO1"/>
    <property type="match status" value="1"/>
</dbReference>
<keyword evidence="4" id="KW-1003">Cell membrane</keyword>
<sequence>MAQGGGYDFRPIITHYLFLVTFLLAFAGWFTAFIGQAATTSQFGNAFVGTLWFAIFLELFLILGVMHTLATDTIAMHRLQISVFGAVAIVFSVNGANQGIYSSFSAPQAMGAGWLILSFVNILWVLYFTAEEDSTVLNTLDSLGSGSGLTPAGRSDRGGPRRRGHGHTQSMTRSSNGYTGAGKEEHMGMSGITPIHTGAGGGGMRQTSPGGMTGGGRSFVPPGSGAAAGPGIGNDPEQGGPGANYAYKARALYAYKASPDDPAEISFAKGEILDIVDNNGKWWQARKEDGATGIVPSNYLQLI</sequence>
<keyword evidence="8 11" id="KW-0472">Membrane</keyword>
<dbReference type="AlphaFoldDB" id="A0A0B7FJ29"/>
<accession>A0A0B7FJ29</accession>
<dbReference type="PRINTS" id="PR00452">
    <property type="entry name" value="SH3DOMAIN"/>
</dbReference>
<feature type="transmembrane region" description="Helical" evidence="11">
    <location>
        <begin position="112"/>
        <end position="130"/>
    </location>
</feature>
<feature type="transmembrane region" description="Helical" evidence="11">
    <location>
        <begin position="46"/>
        <end position="69"/>
    </location>
</feature>
<dbReference type="InterPro" id="IPR001452">
    <property type="entry name" value="SH3_domain"/>
</dbReference>
<dbReference type="InterPro" id="IPR036028">
    <property type="entry name" value="SH3-like_dom_sf"/>
</dbReference>
<evidence type="ECO:0000256" key="3">
    <source>
        <dbReference type="ARBA" id="ARBA00022443"/>
    </source>
</evidence>
<comment type="similarity">
    <text evidence="2">Belongs to the SHO1 family.</text>
</comment>
<feature type="transmembrane region" description="Helical" evidence="11">
    <location>
        <begin position="12"/>
        <end position="34"/>
    </location>
</feature>
<evidence type="ECO:0000256" key="10">
    <source>
        <dbReference type="SAM" id="MobiDB-lite"/>
    </source>
</evidence>
<keyword evidence="7" id="KW-0346">Stress response</keyword>
<evidence type="ECO:0000256" key="11">
    <source>
        <dbReference type="SAM" id="Phobius"/>
    </source>
</evidence>
<dbReference type="Proteomes" id="UP000059188">
    <property type="component" value="Unassembled WGS sequence"/>
</dbReference>
<comment type="subcellular location">
    <subcellularLocation>
        <location evidence="1">Cell membrane</location>
        <topology evidence="1">Multi-pass membrane protein</topology>
    </subcellularLocation>
</comment>
<evidence type="ECO:0000256" key="1">
    <source>
        <dbReference type="ARBA" id="ARBA00004651"/>
    </source>
</evidence>
<keyword evidence="14" id="KW-1185">Reference proteome</keyword>
<evidence type="ECO:0000256" key="9">
    <source>
        <dbReference type="PROSITE-ProRule" id="PRU00192"/>
    </source>
</evidence>
<proteinExistence type="inferred from homology"/>
<evidence type="ECO:0000313" key="13">
    <source>
        <dbReference type="EMBL" id="CEL56137.1"/>
    </source>
</evidence>
<dbReference type="InterPro" id="IPR035522">
    <property type="entry name" value="Sho1_SH3"/>
</dbReference>
<evidence type="ECO:0000256" key="8">
    <source>
        <dbReference type="ARBA" id="ARBA00023136"/>
    </source>
</evidence>
<evidence type="ECO:0000256" key="4">
    <source>
        <dbReference type="ARBA" id="ARBA00022475"/>
    </source>
</evidence>
<evidence type="ECO:0000256" key="7">
    <source>
        <dbReference type="ARBA" id="ARBA00023016"/>
    </source>
</evidence>
<evidence type="ECO:0000256" key="5">
    <source>
        <dbReference type="ARBA" id="ARBA00022692"/>
    </source>
</evidence>
<evidence type="ECO:0000259" key="12">
    <source>
        <dbReference type="PROSITE" id="PS50002"/>
    </source>
</evidence>
<dbReference type="Gene3D" id="2.30.30.40">
    <property type="entry name" value="SH3 Domains"/>
    <property type="match status" value="1"/>
</dbReference>
<dbReference type="PROSITE" id="PS50002">
    <property type="entry name" value="SH3"/>
    <property type="match status" value="1"/>
</dbReference>
<keyword evidence="3 9" id="KW-0728">SH3 domain</keyword>
<evidence type="ECO:0000256" key="6">
    <source>
        <dbReference type="ARBA" id="ARBA00022989"/>
    </source>
</evidence>
<feature type="region of interest" description="Disordered" evidence="10">
    <location>
        <begin position="147"/>
        <end position="240"/>
    </location>
</feature>
<feature type="compositionally biased region" description="Polar residues" evidence="10">
    <location>
        <begin position="167"/>
        <end position="178"/>
    </location>
</feature>
<organism evidence="13 14">
    <name type="scientific">Thanatephorus cucumeris (strain AG1-IB / isolate 7/3/14)</name>
    <name type="common">Lettuce bottom rot fungus</name>
    <name type="synonym">Rhizoctonia solani</name>
    <dbReference type="NCBI Taxonomy" id="1108050"/>
    <lineage>
        <taxon>Eukaryota</taxon>
        <taxon>Fungi</taxon>
        <taxon>Dikarya</taxon>
        <taxon>Basidiomycota</taxon>
        <taxon>Agaricomycotina</taxon>
        <taxon>Agaricomycetes</taxon>
        <taxon>Cantharellales</taxon>
        <taxon>Ceratobasidiaceae</taxon>
        <taxon>Rhizoctonia</taxon>
        <taxon>Rhizoctonia solani AG-1</taxon>
    </lineage>
</organism>
<dbReference type="STRING" id="1108050.A0A0B7FJ29"/>
<feature type="transmembrane region" description="Helical" evidence="11">
    <location>
        <begin position="81"/>
        <end position="100"/>
    </location>
</feature>
<feature type="domain" description="SH3" evidence="12">
    <location>
        <begin position="244"/>
        <end position="303"/>
    </location>
</feature>
<dbReference type="SMART" id="SM00326">
    <property type="entry name" value="SH3"/>
    <property type="match status" value="1"/>
</dbReference>
<dbReference type="GO" id="GO:0007232">
    <property type="term" value="P:osmosensory signaling pathway via Sho1 osmosensor"/>
    <property type="evidence" value="ECO:0007669"/>
    <property type="project" value="UniProtKB-ARBA"/>
</dbReference>